<evidence type="ECO:0000256" key="5">
    <source>
        <dbReference type="RuleBase" id="RU003796"/>
    </source>
</evidence>
<dbReference type="InterPro" id="IPR032198">
    <property type="entry name" value="E2F_CC-MB"/>
</dbReference>
<dbReference type="GO" id="GO:0000981">
    <property type="term" value="F:DNA-binding transcription factor activity, RNA polymerase II-specific"/>
    <property type="evidence" value="ECO:0007669"/>
    <property type="project" value="TreeGrafter"/>
</dbReference>
<dbReference type="STRING" id="32473.ENSXCOP00000026291"/>
<dbReference type="Proteomes" id="UP000261380">
    <property type="component" value="Unplaced"/>
</dbReference>
<dbReference type="AlphaFoldDB" id="A0A3B5MS14"/>
<evidence type="ECO:0000259" key="6">
    <source>
        <dbReference type="SMART" id="SM01372"/>
    </source>
</evidence>
<proteinExistence type="inferred from homology"/>
<evidence type="ECO:0000256" key="4">
    <source>
        <dbReference type="ARBA" id="ARBA00023163"/>
    </source>
</evidence>
<dbReference type="Pfam" id="PF16421">
    <property type="entry name" value="E2F_CC-MB"/>
    <property type="match status" value="1"/>
</dbReference>
<dbReference type="GO" id="GO:0046983">
    <property type="term" value="F:protein dimerization activity"/>
    <property type="evidence" value="ECO:0007669"/>
    <property type="project" value="InterPro"/>
</dbReference>
<keyword evidence="2 5" id="KW-0805">Transcription regulation</keyword>
<evidence type="ECO:0000256" key="3">
    <source>
        <dbReference type="ARBA" id="ARBA00023125"/>
    </source>
</evidence>
<evidence type="ECO:0000313" key="7">
    <source>
        <dbReference type="Ensembl" id="ENSXCOP00000026291.1"/>
    </source>
</evidence>
<dbReference type="SUPFAM" id="SSF46785">
    <property type="entry name" value="Winged helix' DNA-binding domain"/>
    <property type="match status" value="1"/>
</dbReference>
<dbReference type="PANTHER" id="PTHR12081:SF19">
    <property type="entry name" value="TRANSCRIPTION FACTOR E2F6"/>
    <property type="match status" value="1"/>
</dbReference>
<name>A0A3B5MS14_9TELE</name>
<reference evidence="7" key="2">
    <citation type="submission" date="2025-09" db="UniProtKB">
        <authorList>
            <consortium name="Ensembl"/>
        </authorList>
    </citation>
    <scope>IDENTIFICATION</scope>
</reference>
<evidence type="ECO:0000256" key="2">
    <source>
        <dbReference type="ARBA" id="ARBA00023015"/>
    </source>
</evidence>
<feature type="domain" description="E2F/DP family winged-helix DNA-binding" evidence="6">
    <location>
        <begin position="82"/>
        <end position="147"/>
    </location>
</feature>
<evidence type="ECO:0000256" key="1">
    <source>
        <dbReference type="ARBA" id="ARBA00010940"/>
    </source>
</evidence>
<dbReference type="InterPro" id="IPR003316">
    <property type="entry name" value="E2F_WHTH_DNA-bd_dom"/>
</dbReference>
<dbReference type="PANTHER" id="PTHR12081">
    <property type="entry name" value="TRANSCRIPTION FACTOR E2F"/>
    <property type="match status" value="1"/>
</dbReference>
<dbReference type="GO" id="GO:0000978">
    <property type="term" value="F:RNA polymerase II cis-regulatory region sequence-specific DNA binding"/>
    <property type="evidence" value="ECO:0007669"/>
    <property type="project" value="InterPro"/>
</dbReference>
<dbReference type="InterPro" id="IPR036390">
    <property type="entry name" value="WH_DNA-bd_sf"/>
</dbReference>
<keyword evidence="4 5" id="KW-0804">Transcription</keyword>
<accession>A0A3B5MS14</accession>
<comment type="subcellular location">
    <subcellularLocation>
        <location evidence="5">Nucleus</location>
    </subcellularLocation>
</comment>
<dbReference type="SMART" id="SM01372">
    <property type="entry name" value="E2F_TDP"/>
    <property type="match status" value="1"/>
</dbReference>
<comment type="similarity">
    <text evidence="1 5">Belongs to the E2F/DP family.</text>
</comment>
<dbReference type="GO" id="GO:0090575">
    <property type="term" value="C:RNA polymerase II transcription regulator complex"/>
    <property type="evidence" value="ECO:0007669"/>
    <property type="project" value="TreeGrafter"/>
</dbReference>
<dbReference type="Ensembl" id="ENSXCOT00000026609.1">
    <property type="protein sequence ID" value="ENSXCOP00000026291.1"/>
    <property type="gene ID" value="ENSXCOG00000019634.1"/>
</dbReference>
<dbReference type="InterPro" id="IPR015633">
    <property type="entry name" value="E2F"/>
</dbReference>
<protein>
    <recommendedName>
        <fullName evidence="6">E2F/DP family winged-helix DNA-binding domain-containing protein</fullName>
    </recommendedName>
</protein>
<reference evidence="7" key="1">
    <citation type="submission" date="2025-08" db="UniProtKB">
        <authorList>
            <consortium name="Ensembl"/>
        </authorList>
    </citation>
    <scope>IDENTIFICATION</scope>
</reference>
<dbReference type="SUPFAM" id="SSF144074">
    <property type="entry name" value="E2F-DP heterodimerization region"/>
    <property type="match status" value="1"/>
</dbReference>
<keyword evidence="3 5" id="KW-0238">DNA-binding</keyword>
<organism evidence="7 8">
    <name type="scientific">Xiphophorus couchianus</name>
    <name type="common">Monterrey platyfish</name>
    <dbReference type="NCBI Taxonomy" id="32473"/>
    <lineage>
        <taxon>Eukaryota</taxon>
        <taxon>Metazoa</taxon>
        <taxon>Chordata</taxon>
        <taxon>Craniata</taxon>
        <taxon>Vertebrata</taxon>
        <taxon>Euteleostomi</taxon>
        <taxon>Actinopterygii</taxon>
        <taxon>Neopterygii</taxon>
        <taxon>Teleostei</taxon>
        <taxon>Neoteleostei</taxon>
        <taxon>Acanthomorphata</taxon>
        <taxon>Ovalentaria</taxon>
        <taxon>Atherinomorphae</taxon>
        <taxon>Cyprinodontiformes</taxon>
        <taxon>Poeciliidae</taxon>
        <taxon>Poeciliinae</taxon>
        <taxon>Xiphophorus</taxon>
    </lineage>
</organism>
<dbReference type="InterPro" id="IPR037241">
    <property type="entry name" value="E2F-DP_heterodim"/>
</dbReference>
<keyword evidence="8" id="KW-1185">Reference proteome</keyword>
<dbReference type="Pfam" id="PF02319">
    <property type="entry name" value="WHD_E2F_TDP"/>
    <property type="match status" value="1"/>
</dbReference>
<sequence length="273" mass="30569">FICEDHFLPEDISGNDVRSDAIPIMPPYLDGPQFPTGADPLLEEEQWATGGWGDEEEEDEDEAPEQVWTWLCWRGNVTVVLSPGTPLTRLTRGFLQLLMADPDASLDIREAAEKLQTHTHRVQSVVDVLQGVGLVQSDSDERVRWIGSSPIFSFLWRDTLTFLTMLQGLKVMEEEVDRLFKSYLQHQTVIVIKSPPETKLIIPPPDEDGIRMQLKSENGPIVALTCDVGTLTSELTNNSMAFSALESRVKACTIDEGTWNRVIRNISKTLGGF</sequence>
<evidence type="ECO:0000313" key="8">
    <source>
        <dbReference type="Proteomes" id="UP000261380"/>
    </source>
</evidence>
<dbReference type="Gene3D" id="6.10.250.540">
    <property type="match status" value="1"/>
</dbReference>
<keyword evidence="5" id="KW-0539">Nucleus</keyword>